<keyword evidence="6 8" id="KW-0030">Aminoacyl-tRNA synthetase</keyword>
<comment type="catalytic activity">
    <reaction evidence="7 8">
        <text>tRNA(His) + L-histidine + ATP = L-histidyl-tRNA(His) + AMP + diphosphate + H(+)</text>
        <dbReference type="Rhea" id="RHEA:17313"/>
        <dbReference type="Rhea" id="RHEA-COMP:9665"/>
        <dbReference type="Rhea" id="RHEA-COMP:9689"/>
        <dbReference type="ChEBI" id="CHEBI:15378"/>
        <dbReference type="ChEBI" id="CHEBI:30616"/>
        <dbReference type="ChEBI" id="CHEBI:33019"/>
        <dbReference type="ChEBI" id="CHEBI:57595"/>
        <dbReference type="ChEBI" id="CHEBI:78442"/>
        <dbReference type="ChEBI" id="CHEBI:78527"/>
        <dbReference type="ChEBI" id="CHEBI:456215"/>
        <dbReference type="EC" id="6.1.1.21"/>
    </reaction>
</comment>
<dbReference type="RefSeq" id="WP_128977808.1">
    <property type="nucleotide sequence ID" value="NZ_PDKJ01000001.1"/>
</dbReference>
<evidence type="ECO:0000313" key="12">
    <source>
        <dbReference type="Proteomes" id="UP000290172"/>
    </source>
</evidence>
<keyword evidence="8" id="KW-0067">ATP-binding</keyword>
<keyword evidence="5 8" id="KW-0648">Protein biosynthesis</keyword>
<dbReference type="Gene3D" id="3.40.50.800">
    <property type="entry name" value="Anticodon-binding domain"/>
    <property type="match status" value="1"/>
</dbReference>
<feature type="binding site" evidence="9">
    <location>
        <position position="131"/>
    </location>
    <ligand>
        <name>L-histidine</name>
        <dbReference type="ChEBI" id="CHEBI:57595"/>
    </ligand>
</feature>
<feature type="domain" description="Aminoacyl-transfer RNA synthetases class-II family profile" evidence="10">
    <location>
        <begin position="1"/>
        <end position="314"/>
    </location>
</feature>
<sequence length="405" mass="46601">MANIQSLRGMNDILGNDSELFTYFIENASKIAKNYGFTYIETPILEETALFKRSVGESSDIVNKEMYQFIDKGENDVCLRPEGTAGVVRSFVQNKFDRAGGTYRWYYYGPMFRYERPQKGRLREFHQFGCEVFGIDSVYEDANIIMMIKDILDFFKIGFKLQLNSLGCPKCMPVYRDNLVKYLTNIKEELCEDCNRRIETNPIRVLDCKNEKCQQLLYNAPKITYNLCEDCNRDFEKLKEILDFNGVEYEINTNLVRGLDYYSKTAFEFTSNEIGAQSAIAGGGRYDRLVEFLGGRSTPGIGFAIGIERLLELVKMNQEQKDVLYLGALCEEALNILTKIATAKRKEYKTFIEYTPRGFGKHFNIAEKNGANIVALIGENEIKESTIFIKNLTTKEEKTIKIEDF</sequence>
<dbReference type="SUPFAM" id="SSF55681">
    <property type="entry name" value="Class II aaRS and biotin synthetases"/>
    <property type="match status" value="1"/>
</dbReference>
<feature type="binding site" evidence="9">
    <location>
        <begin position="261"/>
        <end position="262"/>
    </location>
    <ligand>
        <name>L-histidine</name>
        <dbReference type="ChEBI" id="CHEBI:57595"/>
    </ligand>
</feature>
<feature type="binding site" evidence="9">
    <location>
        <position position="257"/>
    </location>
    <ligand>
        <name>L-histidine</name>
        <dbReference type="ChEBI" id="CHEBI:57595"/>
    </ligand>
</feature>
<evidence type="ECO:0000256" key="1">
    <source>
        <dbReference type="ARBA" id="ARBA00008226"/>
    </source>
</evidence>
<dbReference type="Pfam" id="PF13393">
    <property type="entry name" value="tRNA-synt_His"/>
    <property type="match status" value="2"/>
</dbReference>
<dbReference type="PROSITE" id="PS50862">
    <property type="entry name" value="AA_TRNA_LIGASE_II"/>
    <property type="match status" value="1"/>
</dbReference>
<evidence type="ECO:0000313" key="11">
    <source>
        <dbReference type="EMBL" id="RXJ69996.1"/>
    </source>
</evidence>
<dbReference type="InterPro" id="IPR004516">
    <property type="entry name" value="HisRS/HisZ"/>
</dbReference>
<dbReference type="InterPro" id="IPR045864">
    <property type="entry name" value="aa-tRNA-synth_II/BPL/LPL"/>
</dbReference>
<comment type="subcellular location">
    <subcellularLocation>
        <location evidence="8">Cytoplasm</location>
    </subcellularLocation>
</comment>
<dbReference type="InterPro" id="IPR041715">
    <property type="entry name" value="HisRS-like_core"/>
</dbReference>
<dbReference type="Proteomes" id="UP000290172">
    <property type="component" value="Unassembled WGS sequence"/>
</dbReference>
<dbReference type="Pfam" id="PF03129">
    <property type="entry name" value="HGTP_anticodon"/>
    <property type="match status" value="1"/>
</dbReference>
<name>A0A4Q0YH93_9BACT</name>
<dbReference type="InterPro" id="IPR006195">
    <property type="entry name" value="aa-tRNA-synth_II"/>
</dbReference>
<evidence type="ECO:0000259" key="10">
    <source>
        <dbReference type="PROSITE" id="PS50862"/>
    </source>
</evidence>
<dbReference type="NCBIfam" id="TIGR00442">
    <property type="entry name" value="hisS"/>
    <property type="match status" value="1"/>
</dbReference>
<evidence type="ECO:0000256" key="3">
    <source>
        <dbReference type="ARBA" id="ARBA00022598"/>
    </source>
</evidence>
<evidence type="ECO:0000256" key="7">
    <source>
        <dbReference type="ARBA" id="ARBA00047639"/>
    </source>
</evidence>
<comment type="subunit">
    <text evidence="2 8">Homodimer.</text>
</comment>
<feature type="binding site" evidence="9">
    <location>
        <position position="113"/>
    </location>
    <ligand>
        <name>L-histidine</name>
        <dbReference type="ChEBI" id="CHEBI:57595"/>
    </ligand>
</feature>
<dbReference type="GO" id="GO:0004821">
    <property type="term" value="F:histidine-tRNA ligase activity"/>
    <property type="evidence" value="ECO:0007669"/>
    <property type="project" value="UniProtKB-UniRule"/>
</dbReference>
<dbReference type="InterPro" id="IPR036621">
    <property type="entry name" value="Anticodon-bd_dom_sf"/>
</dbReference>
<keyword evidence="8" id="KW-0963">Cytoplasm</keyword>
<dbReference type="CDD" id="cd00773">
    <property type="entry name" value="HisRS-like_core"/>
    <property type="match status" value="1"/>
</dbReference>
<dbReference type="InterPro" id="IPR004154">
    <property type="entry name" value="Anticodon-bd"/>
</dbReference>
<dbReference type="InterPro" id="IPR015807">
    <property type="entry name" value="His-tRNA-ligase"/>
</dbReference>
<dbReference type="PIRSF" id="PIRSF001549">
    <property type="entry name" value="His-tRNA_synth"/>
    <property type="match status" value="1"/>
</dbReference>
<dbReference type="EMBL" id="PDKJ01000001">
    <property type="protein sequence ID" value="RXJ69996.1"/>
    <property type="molecule type" value="Genomic_DNA"/>
</dbReference>
<dbReference type="HAMAP" id="MF_00127">
    <property type="entry name" value="His_tRNA_synth"/>
    <property type="match status" value="1"/>
</dbReference>
<keyword evidence="3 8" id="KW-0436">Ligase</keyword>
<proteinExistence type="inferred from homology"/>
<reference evidence="11 12" key="1">
    <citation type="submission" date="2017-10" db="EMBL/GenBank/DDBJ databases">
        <title>Genomics of the genus Arcobacter.</title>
        <authorList>
            <person name="Perez-Cataluna A."/>
            <person name="Figueras M.J."/>
        </authorList>
    </citation>
    <scope>NUCLEOTIDE SEQUENCE [LARGE SCALE GENOMIC DNA]</scope>
    <source>
        <strain evidence="11 12">CECT 8993</strain>
    </source>
</reference>
<evidence type="ECO:0000256" key="4">
    <source>
        <dbReference type="ARBA" id="ARBA00022741"/>
    </source>
</evidence>
<dbReference type="GO" id="GO:0005524">
    <property type="term" value="F:ATP binding"/>
    <property type="evidence" value="ECO:0007669"/>
    <property type="project" value="UniProtKB-UniRule"/>
</dbReference>
<evidence type="ECO:0000256" key="5">
    <source>
        <dbReference type="ARBA" id="ARBA00022917"/>
    </source>
</evidence>
<accession>A0A4Q0YH93</accession>
<evidence type="ECO:0000256" key="2">
    <source>
        <dbReference type="ARBA" id="ARBA00011738"/>
    </source>
</evidence>
<dbReference type="Gene3D" id="3.30.930.10">
    <property type="entry name" value="Bira Bifunctional Protein, Domain 2"/>
    <property type="match status" value="1"/>
</dbReference>
<dbReference type="GO" id="GO:0005737">
    <property type="term" value="C:cytoplasm"/>
    <property type="evidence" value="ECO:0007669"/>
    <property type="project" value="UniProtKB-SubCell"/>
</dbReference>
<feature type="binding site" evidence="9">
    <location>
        <begin position="82"/>
        <end position="84"/>
    </location>
    <ligand>
        <name>L-histidine</name>
        <dbReference type="ChEBI" id="CHEBI:57595"/>
    </ligand>
</feature>
<dbReference type="SUPFAM" id="SSF52954">
    <property type="entry name" value="Class II aaRS ABD-related"/>
    <property type="match status" value="1"/>
</dbReference>
<comment type="caution">
    <text evidence="11">The sequence shown here is derived from an EMBL/GenBank/DDBJ whole genome shotgun (WGS) entry which is preliminary data.</text>
</comment>
<dbReference type="EC" id="6.1.1.21" evidence="8"/>
<evidence type="ECO:0000256" key="8">
    <source>
        <dbReference type="HAMAP-Rule" id="MF_00127"/>
    </source>
</evidence>
<keyword evidence="4 8" id="KW-0547">Nucleotide-binding</keyword>
<gene>
    <name evidence="8" type="primary">hisS</name>
    <name evidence="11" type="ORF">CRV08_00080</name>
</gene>
<feature type="binding site" evidence="9">
    <location>
        <position position="127"/>
    </location>
    <ligand>
        <name>L-histidine</name>
        <dbReference type="ChEBI" id="CHEBI:57595"/>
    </ligand>
</feature>
<dbReference type="PANTHER" id="PTHR43707">
    <property type="entry name" value="HISTIDYL-TRNA SYNTHETASE"/>
    <property type="match status" value="1"/>
</dbReference>
<dbReference type="PANTHER" id="PTHR43707:SF1">
    <property type="entry name" value="HISTIDINE--TRNA LIGASE, MITOCHONDRIAL-RELATED"/>
    <property type="match status" value="1"/>
</dbReference>
<evidence type="ECO:0000256" key="9">
    <source>
        <dbReference type="PIRSR" id="PIRSR001549-1"/>
    </source>
</evidence>
<organism evidence="11 12">
    <name type="scientific">Halarcobacter ebronensis</name>
    <dbReference type="NCBI Taxonomy" id="1462615"/>
    <lineage>
        <taxon>Bacteria</taxon>
        <taxon>Pseudomonadati</taxon>
        <taxon>Campylobacterota</taxon>
        <taxon>Epsilonproteobacteria</taxon>
        <taxon>Campylobacterales</taxon>
        <taxon>Arcobacteraceae</taxon>
        <taxon>Halarcobacter</taxon>
    </lineage>
</organism>
<evidence type="ECO:0000256" key="6">
    <source>
        <dbReference type="ARBA" id="ARBA00023146"/>
    </source>
</evidence>
<dbReference type="GO" id="GO:0006427">
    <property type="term" value="P:histidyl-tRNA aminoacylation"/>
    <property type="evidence" value="ECO:0007669"/>
    <property type="project" value="UniProtKB-UniRule"/>
</dbReference>
<protein>
    <recommendedName>
        <fullName evidence="8">Histidine--tRNA ligase</fullName>
        <ecNumber evidence="8">6.1.1.21</ecNumber>
    </recommendedName>
    <alternativeName>
        <fullName evidence="8">Histidyl-tRNA synthetase</fullName>
        <shortName evidence="8">HisRS</shortName>
    </alternativeName>
</protein>
<dbReference type="AlphaFoldDB" id="A0A4Q0YH93"/>
<comment type="similarity">
    <text evidence="1 8">Belongs to the class-II aminoacyl-tRNA synthetase family.</text>
</comment>